<dbReference type="PANTHER" id="PTHR11933">
    <property type="entry name" value="TRNA 5-METHYLAMINOMETHYL-2-THIOURIDYLATE -METHYLTRANSFERASE"/>
    <property type="match status" value="1"/>
</dbReference>
<sequence length="367" mass="41253">MNSLGFNKKNKDTKVIVAMSGGVDSSVAAVMLKNEGYDITGITLKLYNQSNVKKTKSCCAGQDIEDAKQVADQFNFPHFTYDYQDRFFSGVIDEFVETYSKGETPVPCISCNQTVKFTDLLQEAKNYKADALVTGHYVRRIGGAKDSKMFKAKDINKDQSYFLFATLQDQLDYLRFPLGNYLKSEIRDIAKKLNLTVKDKPDSQDICFVTTDSYRDLINKLKPELNVKGNFLDTEENIIGQHNGIANYTVGQRKGLGIGGSENPLYVLKIDNEKNTIYLGEQKHLKKTTVYLRDVNWLDNSINKSNIRCSAKIRSTQKESPGFLSINENSAMFKFDDAIFTTSPGQACVLYLKNQVLGGGWIVKTLN</sequence>
<dbReference type="GO" id="GO:0002143">
    <property type="term" value="P:tRNA wobble position uridine thiolation"/>
    <property type="evidence" value="ECO:0007669"/>
    <property type="project" value="TreeGrafter"/>
</dbReference>
<proteinExistence type="inferred from homology"/>
<dbReference type="InterPro" id="IPR023382">
    <property type="entry name" value="MnmA-like_central_sf"/>
</dbReference>
<dbReference type="SUPFAM" id="SSF52402">
    <property type="entry name" value="Adenine nucleotide alpha hydrolases-like"/>
    <property type="match status" value="1"/>
</dbReference>
<feature type="domain" description="tRNA-specific 2-thiouridylase MnmA-like central" evidence="9">
    <location>
        <begin position="228"/>
        <end position="280"/>
    </location>
</feature>
<dbReference type="NCBIfam" id="NF001138">
    <property type="entry name" value="PRK00143.1"/>
    <property type="match status" value="1"/>
</dbReference>
<evidence type="ECO:0000256" key="1">
    <source>
        <dbReference type="ARBA" id="ARBA00022555"/>
    </source>
</evidence>
<keyword evidence="2" id="KW-0808">Transferase</keyword>
<accession>A0A381SYS0</accession>
<dbReference type="FunFam" id="3.40.50.620:FF:000115">
    <property type="entry name" value="tRNA-specific 2-thiouridylase MnmA"/>
    <property type="match status" value="1"/>
</dbReference>
<keyword evidence="5" id="KW-0067">ATP-binding</keyword>
<dbReference type="Gene3D" id="2.30.30.280">
    <property type="entry name" value="Adenine nucleotide alpha hydrolases-like domains"/>
    <property type="match status" value="1"/>
</dbReference>
<dbReference type="HAMAP" id="MF_00144">
    <property type="entry name" value="tRNA_thiouridyl_MnmA"/>
    <property type="match status" value="1"/>
</dbReference>
<dbReference type="Gene3D" id="3.40.50.620">
    <property type="entry name" value="HUPs"/>
    <property type="match status" value="1"/>
</dbReference>
<dbReference type="FunFam" id="2.30.30.280:FF:000001">
    <property type="entry name" value="tRNA-specific 2-thiouridylase MnmA"/>
    <property type="match status" value="1"/>
</dbReference>
<dbReference type="Gene3D" id="2.40.30.10">
    <property type="entry name" value="Translation factors"/>
    <property type="match status" value="1"/>
</dbReference>
<dbReference type="EMBL" id="UINC01003778">
    <property type="protein sequence ID" value="SVA09175.1"/>
    <property type="molecule type" value="Genomic_DNA"/>
</dbReference>
<evidence type="ECO:0000256" key="3">
    <source>
        <dbReference type="ARBA" id="ARBA00022694"/>
    </source>
</evidence>
<keyword evidence="3" id="KW-0819">tRNA processing</keyword>
<dbReference type="PANTHER" id="PTHR11933:SF5">
    <property type="entry name" value="MITOCHONDRIAL TRNA-SPECIFIC 2-THIOURIDYLASE 1"/>
    <property type="match status" value="1"/>
</dbReference>
<evidence type="ECO:0000256" key="2">
    <source>
        <dbReference type="ARBA" id="ARBA00022679"/>
    </source>
</evidence>
<dbReference type="NCBIfam" id="TIGR00420">
    <property type="entry name" value="trmU"/>
    <property type="match status" value="1"/>
</dbReference>
<protein>
    <submittedName>
        <fullName evidence="10">Uncharacterized protein</fullName>
    </submittedName>
</protein>
<reference evidence="10" key="1">
    <citation type="submission" date="2018-05" db="EMBL/GenBank/DDBJ databases">
        <authorList>
            <person name="Lanie J.A."/>
            <person name="Ng W.-L."/>
            <person name="Kazmierczak K.M."/>
            <person name="Andrzejewski T.M."/>
            <person name="Davidsen T.M."/>
            <person name="Wayne K.J."/>
            <person name="Tettelin H."/>
            <person name="Glass J.I."/>
            <person name="Rusch D."/>
            <person name="Podicherti R."/>
            <person name="Tsui H.-C.T."/>
            <person name="Winkler M.E."/>
        </authorList>
    </citation>
    <scope>NUCLEOTIDE SEQUENCE</scope>
</reference>
<organism evidence="10">
    <name type="scientific">marine metagenome</name>
    <dbReference type="NCBI Taxonomy" id="408172"/>
    <lineage>
        <taxon>unclassified sequences</taxon>
        <taxon>metagenomes</taxon>
        <taxon>ecological metagenomes</taxon>
    </lineage>
</organism>
<keyword evidence="1" id="KW-0820">tRNA-binding</keyword>
<dbReference type="GO" id="GO:0016783">
    <property type="term" value="F:sulfurtransferase activity"/>
    <property type="evidence" value="ECO:0007669"/>
    <property type="project" value="InterPro"/>
</dbReference>
<name>A0A381SYS0_9ZZZZ</name>
<keyword evidence="4" id="KW-0547">Nucleotide-binding</keyword>
<keyword evidence="6" id="KW-0694">RNA-binding</keyword>
<dbReference type="AlphaFoldDB" id="A0A381SYS0"/>
<evidence type="ECO:0000256" key="6">
    <source>
        <dbReference type="ARBA" id="ARBA00022884"/>
    </source>
</evidence>
<dbReference type="InterPro" id="IPR046885">
    <property type="entry name" value="MnmA-like_C"/>
</dbReference>
<dbReference type="Pfam" id="PF20259">
    <property type="entry name" value="tRNA_Me_trans_M"/>
    <property type="match status" value="1"/>
</dbReference>
<dbReference type="CDD" id="cd01998">
    <property type="entry name" value="MnmA_TRMU-like"/>
    <property type="match status" value="1"/>
</dbReference>
<dbReference type="GO" id="GO:0000049">
    <property type="term" value="F:tRNA binding"/>
    <property type="evidence" value="ECO:0007669"/>
    <property type="project" value="UniProtKB-KW"/>
</dbReference>
<feature type="domain" description="tRNA-specific 2-thiouridylase MnmA-like C-terminal" evidence="8">
    <location>
        <begin position="288"/>
        <end position="362"/>
    </location>
</feature>
<dbReference type="Pfam" id="PF20258">
    <property type="entry name" value="tRNA_Me_trans_C"/>
    <property type="match status" value="1"/>
</dbReference>
<dbReference type="InterPro" id="IPR014729">
    <property type="entry name" value="Rossmann-like_a/b/a_fold"/>
</dbReference>
<keyword evidence="7" id="KW-1015">Disulfide bond</keyword>
<evidence type="ECO:0000256" key="4">
    <source>
        <dbReference type="ARBA" id="ARBA00022741"/>
    </source>
</evidence>
<dbReference type="InterPro" id="IPR004506">
    <property type="entry name" value="MnmA-like"/>
</dbReference>
<evidence type="ECO:0000256" key="5">
    <source>
        <dbReference type="ARBA" id="ARBA00022840"/>
    </source>
</evidence>
<evidence type="ECO:0000313" key="10">
    <source>
        <dbReference type="EMBL" id="SVA09175.1"/>
    </source>
</evidence>
<gene>
    <name evidence="10" type="ORF">METZ01_LOCUS62029</name>
</gene>
<evidence type="ECO:0000256" key="7">
    <source>
        <dbReference type="ARBA" id="ARBA00023157"/>
    </source>
</evidence>
<evidence type="ECO:0000259" key="8">
    <source>
        <dbReference type="Pfam" id="PF20258"/>
    </source>
</evidence>
<dbReference type="InterPro" id="IPR046884">
    <property type="entry name" value="MnmA-like_central"/>
</dbReference>
<dbReference type="GO" id="GO:0005524">
    <property type="term" value="F:ATP binding"/>
    <property type="evidence" value="ECO:0007669"/>
    <property type="project" value="UniProtKB-KW"/>
</dbReference>
<evidence type="ECO:0000259" key="9">
    <source>
        <dbReference type="Pfam" id="PF20259"/>
    </source>
</evidence>
<dbReference type="Pfam" id="PF03054">
    <property type="entry name" value="tRNA_Me_trans"/>
    <property type="match status" value="1"/>
</dbReference>